<dbReference type="AlphaFoldDB" id="A0A915IGG7"/>
<reference evidence="2" key="1">
    <citation type="submission" date="2022-11" db="UniProtKB">
        <authorList>
            <consortium name="WormBaseParasite"/>
        </authorList>
    </citation>
    <scope>IDENTIFICATION</scope>
</reference>
<sequence>MALNVYDHDRPIAIGFDEVRRNRAVDDRRTAVFAYHLTFYATLNFYTNLNRKFYAIGKSSRRRRCIRCLMLKTWPLKRCGGRSRFTAIRILLMLRHVSDSKNIKVL</sequence>
<dbReference type="WBParaSite" id="nRc.2.0.1.t13291-RA">
    <property type="protein sequence ID" value="nRc.2.0.1.t13291-RA"/>
    <property type="gene ID" value="nRc.2.0.1.g13291"/>
</dbReference>
<proteinExistence type="predicted"/>
<dbReference type="Proteomes" id="UP000887565">
    <property type="component" value="Unplaced"/>
</dbReference>
<evidence type="ECO:0000313" key="2">
    <source>
        <dbReference type="WBParaSite" id="nRc.2.0.1.t13291-RA"/>
    </source>
</evidence>
<protein>
    <submittedName>
        <fullName evidence="2">Uncharacterized protein</fullName>
    </submittedName>
</protein>
<name>A0A915IGG7_ROMCU</name>
<keyword evidence="1" id="KW-1185">Reference proteome</keyword>
<organism evidence="1 2">
    <name type="scientific">Romanomermis culicivorax</name>
    <name type="common">Nematode worm</name>
    <dbReference type="NCBI Taxonomy" id="13658"/>
    <lineage>
        <taxon>Eukaryota</taxon>
        <taxon>Metazoa</taxon>
        <taxon>Ecdysozoa</taxon>
        <taxon>Nematoda</taxon>
        <taxon>Enoplea</taxon>
        <taxon>Dorylaimia</taxon>
        <taxon>Mermithida</taxon>
        <taxon>Mermithoidea</taxon>
        <taxon>Mermithidae</taxon>
        <taxon>Romanomermis</taxon>
    </lineage>
</organism>
<accession>A0A915IGG7</accession>
<evidence type="ECO:0000313" key="1">
    <source>
        <dbReference type="Proteomes" id="UP000887565"/>
    </source>
</evidence>